<proteinExistence type="predicted"/>
<evidence type="ECO:0000313" key="2">
    <source>
        <dbReference type="Proteomes" id="UP000316621"/>
    </source>
</evidence>
<evidence type="ECO:0000313" key="1">
    <source>
        <dbReference type="EMBL" id="RZC62528.1"/>
    </source>
</evidence>
<reference evidence="1 2" key="1">
    <citation type="journal article" date="2018" name="Science">
        <title>The opium poppy genome and morphinan production.</title>
        <authorList>
            <person name="Guo L."/>
            <person name="Winzer T."/>
            <person name="Yang X."/>
            <person name="Li Y."/>
            <person name="Ning Z."/>
            <person name="He Z."/>
            <person name="Teodor R."/>
            <person name="Lu Y."/>
            <person name="Bowser T.A."/>
            <person name="Graham I.A."/>
            <person name="Ye K."/>
        </authorList>
    </citation>
    <scope>NUCLEOTIDE SEQUENCE [LARGE SCALE GENOMIC DNA]</scope>
    <source>
        <strain evidence="2">cv. HN1</strain>
        <tissue evidence="1">Leaves</tissue>
    </source>
</reference>
<protein>
    <submittedName>
        <fullName evidence="1">Uncharacterized protein</fullName>
    </submittedName>
</protein>
<organism evidence="1 2">
    <name type="scientific">Papaver somniferum</name>
    <name type="common">Opium poppy</name>
    <dbReference type="NCBI Taxonomy" id="3469"/>
    <lineage>
        <taxon>Eukaryota</taxon>
        <taxon>Viridiplantae</taxon>
        <taxon>Streptophyta</taxon>
        <taxon>Embryophyta</taxon>
        <taxon>Tracheophyta</taxon>
        <taxon>Spermatophyta</taxon>
        <taxon>Magnoliopsida</taxon>
        <taxon>Ranunculales</taxon>
        <taxon>Papaveraceae</taxon>
        <taxon>Papaveroideae</taxon>
        <taxon>Papaver</taxon>
    </lineage>
</organism>
<dbReference type="Gramene" id="RZC62528">
    <property type="protein sequence ID" value="RZC62528"/>
    <property type="gene ID" value="C5167_024283"/>
</dbReference>
<dbReference type="Proteomes" id="UP000316621">
    <property type="component" value="Chromosome 5"/>
</dbReference>
<gene>
    <name evidence="1" type="ORF">C5167_024283</name>
</gene>
<dbReference type="AlphaFoldDB" id="A0A4Y7JRU2"/>
<keyword evidence="2" id="KW-1185">Reference proteome</keyword>
<accession>A0A4Y7JRU2</accession>
<dbReference type="EMBL" id="CM010719">
    <property type="protein sequence ID" value="RZC62528.1"/>
    <property type="molecule type" value="Genomic_DNA"/>
</dbReference>
<sequence>MMDLLGFYVVAERVDDGEEEGVAAMGFNIEIDQNEEISSGIQRNSDGWTNYFGLLYRIISRVFVEQDLEVEILDSSASGARCNLGSPSSITISNFMSWLVTKTREIETDYMGSHGGGLVFQGMMSKWMHPSQSTTALMITNNIRYLLFSENPQWMFFLVFTTIELTTKLRENEDDLADNALSVQKRLEKHAETLDRYFEAET</sequence>
<name>A0A4Y7JRU2_PAPSO</name>